<dbReference type="CDD" id="cd00082">
    <property type="entry name" value="HisKA"/>
    <property type="match status" value="1"/>
</dbReference>
<evidence type="ECO:0000313" key="8">
    <source>
        <dbReference type="EMBL" id="MFD0704349.1"/>
    </source>
</evidence>
<keyword evidence="6" id="KW-1133">Transmembrane helix</keyword>
<dbReference type="Gene3D" id="1.10.287.130">
    <property type="match status" value="1"/>
</dbReference>
<organism evidence="8 9">
    <name type="scientific">Alloscardovia venturai</name>
    <dbReference type="NCBI Taxonomy" id="1769421"/>
    <lineage>
        <taxon>Bacteria</taxon>
        <taxon>Bacillati</taxon>
        <taxon>Actinomycetota</taxon>
        <taxon>Actinomycetes</taxon>
        <taxon>Bifidobacteriales</taxon>
        <taxon>Bifidobacteriaceae</taxon>
        <taxon>Alloscardovia</taxon>
    </lineage>
</organism>
<dbReference type="GO" id="GO:0016301">
    <property type="term" value="F:kinase activity"/>
    <property type="evidence" value="ECO:0007669"/>
    <property type="project" value="UniProtKB-KW"/>
</dbReference>
<keyword evidence="5 8" id="KW-0418">Kinase</keyword>
<accession>A0ABW2Y278</accession>
<keyword evidence="9" id="KW-1185">Reference proteome</keyword>
<dbReference type="SUPFAM" id="SSF55874">
    <property type="entry name" value="ATPase domain of HSP90 chaperone/DNA topoisomerase II/histidine kinase"/>
    <property type="match status" value="1"/>
</dbReference>
<keyword evidence="6" id="KW-0472">Membrane</keyword>
<dbReference type="SMART" id="SM00387">
    <property type="entry name" value="HATPase_c"/>
    <property type="match status" value="1"/>
</dbReference>
<evidence type="ECO:0000313" key="9">
    <source>
        <dbReference type="Proteomes" id="UP001597036"/>
    </source>
</evidence>
<evidence type="ECO:0000256" key="3">
    <source>
        <dbReference type="ARBA" id="ARBA00012438"/>
    </source>
</evidence>
<evidence type="ECO:0000256" key="6">
    <source>
        <dbReference type="SAM" id="Phobius"/>
    </source>
</evidence>
<dbReference type="EMBL" id="JBHTHQ010000010">
    <property type="protein sequence ID" value="MFD0704349.1"/>
    <property type="molecule type" value="Genomic_DNA"/>
</dbReference>
<comment type="catalytic activity">
    <reaction evidence="1">
        <text>ATP + protein L-histidine = ADP + protein N-phospho-L-histidine.</text>
        <dbReference type="EC" id="2.7.13.3"/>
    </reaction>
</comment>
<evidence type="ECO:0000256" key="5">
    <source>
        <dbReference type="ARBA" id="ARBA00022777"/>
    </source>
</evidence>
<feature type="domain" description="Histidine kinase" evidence="7">
    <location>
        <begin position="195"/>
        <end position="420"/>
    </location>
</feature>
<dbReference type="SUPFAM" id="SSF47384">
    <property type="entry name" value="Homodimeric domain of signal transducing histidine kinase"/>
    <property type="match status" value="1"/>
</dbReference>
<dbReference type="InterPro" id="IPR005467">
    <property type="entry name" value="His_kinase_dom"/>
</dbReference>
<keyword evidence="4" id="KW-0597">Phosphoprotein</keyword>
<dbReference type="Pfam" id="PF00512">
    <property type="entry name" value="HisKA"/>
    <property type="match status" value="1"/>
</dbReference>
<dbReference type="SMART" id="SM00388">
    <property type="entry name" value="HisKA"/>
    <property type="match status" value="1"/>
</dbReference>
<dbReference type="EC" id="2.7.13.3" evidence="3"/>
<dbReference type="PANTHER" id="PTHR43547:SF2">
    <property type="entry name" value="HYBRID SIGNAL TRANSDUCTION HISTIDINE KINASE C"/>
    <property type="match status" value="1"/>
</dbReference>
<dbReference type="Proteomes" id="UP001597036">
    <property type="component" value="Unassembled WGS sequence"/>
</dbReference>
<dbReference type="PANTHER" id="PTHR43547">
    <property type="entry name" value="TWO-COMPONENT HISTIDINE KINASE"/>
    <property type="match status" value="1"/>
</dbReference>
<keyword evidence="5 8" id="KW-0808">Transferase</keyword>
<comment type="caution">
    <text evidence="8">The sequence shown here is derived from an EMBL/GenBank/DDBJ whole genome shotgun (WGS) entry which is preliminary data.</text>
</comment>
<protein>
    <recommendedName>
        <fullName evidence="3">histidine kinase</fullName>
        <ecNumber evidence="3">2.7.13.3</ecNumber>
    </recommendedName>
</protein>
<dbReference type="RefSeq" id="WP_377937788.1">
    <property type="nucleotide sequence ID" value="NZ_JBHTHQ010000010.1"/>
</dbReference>
<dbReference type="Pfam" id="PF02518">
    <property type="entry name" value="HATPase_c"/>
    <property type="match status" value="1"/>
</dbReference>
<dbReference type="InterPro" id="IPR036097">
    <property type="entry name" value="HisK_dim/P_sf"/>
</dbReference>
<sequence length="420" mass="47221">MNIFAHNPSITHFTRQILFLFMSLLFVMLVNGLFLISAAYLGTVKADNTSKVEHIAHALTCNSSGTCNLSSPVREELRSSHNWAMFLDKNGHVIWSYRKPRNIPNTYSRADIASFTRWYLKDYPVDVWTSNGNLLVLGYPRDSLWKFLLVQDMRDMWFFPVGLLLNVAMLLIITYAITRFNAHERSKARTEWIAAVSHDVRTPLQLILAYSDEISHNLDNDEETQSLAQQIVANTNHVALLISDLNMANRLEYASQSLTMKKQRIAPLIRSTIAQIINEGIEEKYDIAVNISDETQKVEAKTDASLFSRMITNLVRNSIKHNPDGCTITISATITRSGFLKHKKNLEIIVADSGSGYPQDILSSLRDVNSQYSHSALKTLPEHGLGLVIVSRIAGAHHGFVEFRNSQTGSSETIITIPCA</sequence>
<gene>
    <name evidence="8" type="ORF">ACFQY8_01090</name>
</gene>
<feature type="transmembrane region" description="Helical" evidence="6">
    <location>
        <begin position="17"/>
        <end position="41"/>
    </location>
</feature>
<proteinExistence type="predicted"/>
<reference evidence="9" key="1">
    <citation type="journal article" date="2019" name="Int. J. Syst. Evol. Microbiol.">
        <title>The Global Catalogue of Microorganisms (GCM) 10K type strain sequencing project: providing services to taxonomists for standard genome sequencing and annotation.</title>
        <authorList>
            <consortium name="The Broad Institute Genomics Platform"/>
            <consortium name="The Broad Institute Genome Sequencing Center for Infectious Disease"/>
            <person name="Wu L."/>
            <person name="Ma J."/>
        </authorList>
    </citation>
    <scope>NUCLEOTIDE SEQUENCE [LARGE SCALE GENOMIC DNA]</scope>
    <source>
        <strain evidence="9">CCM 8604</strain>
    </source>
</reference>
<dbReference type="PROSITE" id="PS50109">
    <property type="entry name" value="HIS_KIN"/>
    <property type="match status" value="1"/>
</dbReference>
<evidence type="ECO:0000256" key="2">
    <source>
        <dbReference type="ARBA" id="ARBA00004236"/>
    </source>
</evidence>
<evidence type="ECO:0000256" key="4">
    <source>
        <dbReference type="ARBA" id="ARBA00022553"/>
    </source>
</evidence>
<dbReference type="Gene3D" id="3.30.565.10">
    <property type="entry name" value="Histidine kinase-like ATPase, C-terminal domain"/>
    <property type="match status" value="1"/>
</dbReference>
<evidence type="ECO:0000256" key="1">
    <source>
        <dbReference type="ARBA" id="ARBA00000085"/>
    </source>
</evidence>
<keyword evidence="6" id="KW-0812">Transmembrane</keyword>
<feature type="transmembrane region" description="Helical" evidence="6">
    <location>
        <begin position="156"/>
        <end position="177"/>
    </location>
</feature>
<name>A0ABW2Y278_9BIFI</name>
<comment type="subcellular location">
    <subcellularLocation>
        <location evidence="2">Cell membrane</location>
    </subcellularLocation>
</comment>
<dbReference type="InterPro" id="IPR003594">
    <property type="entry name" value="HATPase_dom"/>
</dbReference>
<dbReference type="InterPro" id="IPR036890">
    <property type="entry name" value="HATPase_C_sf"/>
</dbReference>
<evidence type="ECO:0000259" key="7">
    <source>
        <dbReference type="PROSITE" id="PS50109"/>
    </source>
</evidence>
<dbReference type="InterPro" id="IPR003661">
    <property type="entry name" value="HisK_dim/P_dom"/>
</dbReference>